<protein>
    <recommendedName>
        <fullName evidence="2">Arrestin C-terminal-like domain-containing protein</fullName>
    </recommendedName>
</protein>
<gene>
    <name evidence="3" type="ORF">BCR42DRAFT_409973</name>
</gene>
<dbReference type="Gene3D" id="2.60.40.640">
    <property type="match status" value="1"/>
</dbReference>
<evidence type="ECO:0000256" key="1">
    <source>
        <dbReference type="SAM" id="MobiDB-lite"/>
    </source>
</evidence>
<feature type="region of interest" description="Disordered" evidence="1">
    <location>
        <begin position="408"/>
        <end position="452"/>
    </location>
</feature>
<dbReference type="InterPro" id="IPR014752">
    <property type="entry name" value="Arrestin-like_C"/>
</dbReference>
<dbReference type="GO" id="GO:0005886">
    <property type="term" value="C:plasma membrane"/>
    <property type="evidence" value="ECO:0007669"/>
    <property type="project" value="TreeGrafter"/>
</dbReference>
<organism evidence="3 4">
    <name type="scientific">Absidia repens</name>
    <dbReference type="NCBI Taxonomy" id="90262"/>
    <lineage>
        <taxon>Eukaryota</taxon>
        <taxon>Fungi</taxon>
        <taxon>Fungi incertae sedis</taxon>
        <taxon>Mucoromycota</taxon>
        <taxon>Mucoromycotina</taxon>
        <taxon>Mucoromycetes</taxon>
        <taxon>Mucorales</taxon>
        <taxon>Cunninghamellaceae</taxon>
        <taxon>Absidia</taxon>
    </lineage>
</organism>
<keyword evidence="4" id="KW-1185">Reference proteome</keyword>
<accession>A0A1X2INE6</accession>
<dbReference type="GO" id="GO:0070086">
    <property type="term" value="P:ubiquitin-dependent endocytosis"/>
    <property type="evidence" value="ECO:0007669"/>
    <property type="project" value="TreeGrafter"/>
</dbReference>
<dbReference type="STRING" id="90262.A0A1X2INE6"/>
<proteinExistence type="predicted"/>
<dbReference type="PANTHER" id="PTHR11188">
    <property type="entry name" value="ARRESTIN DOMAIN CONTAINING PROTEIN"/>
    <property type="match status" value="1"/>
</dbReference>
<dbReference type="GO" id="GO:0030674">
    <property type="term" value="F:protein-macromolecule adaptor activity"/>
    <property type="evidence" value="ECO:0007669"/>
    <property type="project" value="TreeGrafter"/>
</dbReference>
<evidence type="ECO:0000313" key="4">
    <source>
        <dbReference type="Proteomes" id="UP000193560"/>
    </source>
</evidence>
<feature type="region of interest" description="Disordered" evidence="1">
    <location>
        <begin position="365"/>
        <end position="390"/>
    </location>
</feature>
<dbReference type="Pfam" id="PF00339">
    <property type="entry name" value="Arrestin_N"/>
    <property type="match status" value="1"/>
</dbReference>
<dbReference type="InterPro" id="IPR050357">
    <property type="entry name" value="Arrestin_domain-protein"/>
</dbReference>
<evidence type="ECO:0000313" key="3">
    <source>
        <dbReference type="EMBL" id="ORZ19530.1"/>
    </source>
</evidence>
<feature type="region of interest" description="Disordered" evidence="1">
    <location>
        <begin position="248"/>
        <end position="271"/>
    </location>
</feature>
<dbReference type="PANTHER" id="PTHR11188:SF17">
    <property type="entry name" value="FI21816P1"/>
    <property type="match status" value="1"/>
</dbReference>
<dbReference type="GO" id="GO:0005829">
    <property type="term" value="C:cytosol"/>
    <property type="evidence" value="ECO:0007669"/>
    <property type="project" value="TreeGrafter"/>
</dbReference>
<dbReference type="AlphaFoldDB" id="A0A1X2INE6"/>
<feature type="compositionally biased region" description="Low complexity" evidence="1">
    <location>
        <begin position="419"/>
        <end position="432"/>
    </location>
</feature>
<dbReference type="SUPFAM" id="SSF81296">
    <property type="entry name" value="E set domains"/>
    <property type="match status" value="1"/>
</dbReference>
<feature type="compositionally biased region" description="Polar residues" evidence="1">
    <location>
        <begin position="248"/>
        <end position="267"/>
    </location>
</feature>
<dbReference type="InterPro" id="IPR014756">
    <property type="entry name" value="Ig_E-set"/>
</dbReference>
<dbReference type="Proteomes" id="UP000193560">
    <property type="component" value="Unassembled WGS sequence"/>
</dbReference>
<reference evidence="3 4" key="1">
    <citation type="submission" date="2016-07" db="EMBL/GenBank/DDBJ databases">
        <title>Pervasive Adenine N6-methylation of Active Genes in Fungi.</title>
        <authorList>
            <consortium name="DOE Joint Genome Institute"/>
            <person name="Mondo S.J."/>
            <person name="Dannebaum R.O."/>
            <person name="Kuo R.C."/>
            <person name="Labutti K."/>
            <person name="Haridas S."/>
            <person name="Kuo A."/>
            <person name="Salamov A."/>
            <person name="Ahrendt S.R."/>
            <person name="Lipzen A."/>
            <person name="Sullivan W."/>
            <person name="Andreopoulos W.B."/>
            <person name="Clum A."/>
            <person name="Lindquist E."/>
            <person name="Daum C."/>
            <person name="Ramamoorthy G.K."/>
            <person name="Gryganskyi A."/>
            <person name="Culley D."/>
            <person name="Magnuson J.K."/>
            <person name="James T.Y."/>
            <person name="O'Malley M.A."/>
            <person name="Stajich J.E."/>
            <person name="Spatafora J.W."/>
            <person name="Visel A."/>
            <person name="Grigoriev I.V."/>
        </authorList>
    </citation>
    <scope>NUCLEOTIDE SEQUENCE [LARGE SCALE GENOMIC DNA]</scope>
    <source>
        <strain evidence="3 4">NRRL 1336</strain>
    </source>
</reference>
<evidence type="ECO:0000259" key="2">
    <source>
        <dbReference type="SMART" id="SM01017"/>
    </source>
</evidence>
<dbReference type="SMART" id="SM01017">
    <property type="entry name" value="Arrestin_C"/>
    <property type="match status" value="1"/>
</dbReference>
<dbReference type="InterPro" id="IPR011022">
    <property type="entry name" value="Arrestin_C-like"/>
</dbReference>
<sequence>MVFSGPELNINLESDHLVMHGRANESSGCVLRGVLNIHLKQSMKIKSVTLIFSGTIQTSWKQPTGNGHERRIQQERSLITHRWPFISPTYDKTHVLTAGDHTYDFELPLTGDLPETGNVANYYNVHYQLEAIIQRSHFLPNYECQRVVYVTRQLNSTPSYSSLIEPISVDNQWSNKLYYDISIPSKLFHHGDVIPVAINFIPLVRGLKISHLNCTFKEYATCGPVDGLFDGRSKSHSKILYYTRNNQPAKGKVTDSSDSNGNPVTTSNDDDDNGAPWCLNLAVPIPKALDEIQCDTSGGVVHIRHQLKFVLTMARRSGRLTELHAVLPIIIQAKPNGLLPTYNQCDGNQTYPYDPALMVRLLRRNQQQQQQNHISRSPQEDEMQQPSSSIDHTALATTSIQASQSNEITSNLDNHPSHHSILSSSSHSPLASDNPPISSASRLPTYDEVHCH</sequence>
<comment type="caution">
    <text evidence="3">The sequence shown here is derived from an EMBL/GenBank/DDBJ whole genome shotgun (WGS) entry which is preliminary data.</text>
</comment>
<dbReference type="InterPro" id="IPR011021">
    <property type="entry name" value="Arrestin-like_N"/>
</dbReference>
<name>A0A1X2INE6_9FUNG</name>
<dbReference type="GO" id="GO:0031625">
    <property type="term" value="F:ubiquitin protein ligase binding"/>
    <property type="evidence" value="ECO:0007669"/>
    <property type="project" value="TreeGrafter"/>
</dbReference>
<feature type="domain" description="Arrestin C-terminal-like" evidence="2">
    <location>
        <begin position="173"/>
        <end position="336"/>
    </location>
</feature>
<dbReference type="EMBL" id="MCGE01000007">
    <property type="protein sequence ID" value="ORZ19530.1"/>
    <property type="molecule type" value="Genomic_DNA"/>
</dbReference>
<dbReference type="Pfam" id="PF02752">
    <property type="entry name" value="Arrestin_C"/>
    <property type="match status" value="1"/>
</dbReference>
<dbReference type="OrthoDB" id="2333384at2759"/>